<feature type="compositionally biased region" description="Low complexity" evidence="1">
    <location>
        <begin position="87"/>
        <end position="97"/>
    </location>
</feature>
<dbReference type="Proteomes" id="UP000051751">
    <property type="component" value="Unassembled WGS sequence"/>
</dbReference>
<dbReference type="AlphaFoldDB" id="A0A0R2FWZ3"/>
<protein>
    <submittedName>
        <fullName evidence="2">Uncharacterized protein</fullName>
    </submittedName>
</protein>
<feature type="compositionally biased region" description="Basic and acidic residues" evidence="1">
    <location>
        <begin position="100"/>
        <end position="110"/>
    </location>
</feature>
<dbReference type="Proteomes" id="UP000051645">
    <property type="component" value="Unassembled WGS sequence"/>
</dbReference>
<gene>
    <name evidence="2" type="ORF">IV38_GL000370</name>
    <name evidence="3" type="ORF">IV40_GL000298</name>
</gene>
<dbReference type="STRING" id="81857.IV38_GL000370"/>
<organism evidence="2 5">
    <name type="scientific">Lactobacillus selangorensis</name>
    <dbReference type="NCBI Taxonomy" id="81857"/>
    <lineage>
        <taxon>Bacteria</taxon>
        <taxon>Bacillati</taxon>
        <taxon>Bacillota</taxon>
        <taxon>Bacilli</taxon>
        <taxon>Lactobacillales</taxon>
        <taxon>Lactobacillaceae</taxon>
        <taxon>Lactobacillus</taxon>
    </lineage>
</organism>
<sequence>MKNEKKERHAAIVDMNDFMMNYAATKFPKEKNDLAEKIYAAGKDDVKGLDTLFNDQGLGRKQNYLEIAEGFLVDFYGMSAEEAAAEAPKMAQEAMQELGSHTKDFDDWEK</sequence>
<dbReference type="RefSeq" id="WP_057768592.1">
    <property type="nucleotide sequence ID" value="NZ_JQAT01000001.1"/>
</dbReference>
<evidence type="ECO:0000313" key="3">
    <source>
        <dbReference type="EMBL" id="KRN33985.1"/>
    </source>
</evidence>
<dbReference type="PATRIC" id="fig|81857.3.peg.375"/>
<dbReference type="EMBL" id="JQAZ01000001">
    <property type="protein sequence ID" value="KRN33985.1"/>
    <property type="molecule type" value="Genomic_DNA"/>
</dbReference>
<feature type="region of interest" description="Disordered" evidence="1">
    <location>
        <begin position="87"/>
        <end position="110"/>
    </location>
</feature>
<dbReference type="EMBL" id="JQAT01000001">
    <property type="protein sequence ID" value="KRN29485.1"/>
    <property type="molecule type" value="Genomic_DNA"/>
</dbReference>
<evidence type="ECO:0000313" key="5">
    <source>
        <dbReference type="Proteomes" id="UP000051751"/>
    </source>
</evidence>
<evidence type="ECO:0000256" key="1">
    <source>
        <dbReference type="SAM" id="MobiDB-lite"/>
    </source>
</evidence>
<reference evidence="4 5" key="1">
    <citation type="journal article" date="2015" name="Genome Announc.">
        <title>Expanding the biotechnology potential of lactobacilli through comparative genomics of 213 strains and associated genera.</title>
        <authorList>
            <person name="Sun Z."/>
            <person name="Harris H.M."/>
            <person name="McCann A."/>
            <person name="Guo C."/>
            <person name="Argimon S."/>
            <person name="Zhang W."/>
            <person name="Yang X."/>
            <person name="Jeffery I.B."/>
            <person name="Cooney J.C."/>
            <person name="Kagawa T.F."/>
            <person name="Liu W."/>
            <person name="Song Y."/>
            <person name="Salvetti E."/>
            <person name="Wrobel A."/>
            <person name="Rasinkangas P."/>
            <person name="Parkhill J."/>
            <person name="Rea M.C."/>
            <person name="O'Sullivan O."/>
            <person name="Ritari J."/>
            <person name="Douillard F.P."/>
            <person name="Paul Ross R."/>
            <person name="Yang R."/>
            <person name="Briner A.E."/>
            <person name="Felis G.E."/>
            <person name="de Vos W.M."/>
            <person name="Barrangou R."/>
            <person name="Klaenhammer T.R."/>
            <person name="Caufield P.W."/>
            <person name="Cui Y."/>
            <person name="Zhang H."/>
            <person name="O'Toole P.W."/>
        </authorList>
    </citation>
    <scope>NUCLEOTIDE SEQUENCE [LARGE SCALE GENOMIC DNA]</scope>
    <source>
        <strain evidence="2 5">ATCC BAA-66</strain>
        <strain evidence="3 4">DSM 13344</strain>
    </source>
</reference>
<accession>A0A0R2FWZ3</accession>
<comment type="caution">
    <text evidence="2">The sequence shown here is derived from an EMBL/GenBank/DDBJ whole genome shotgun (WGS) entry which is preliminary data.</text>
</comment>
<evidence type="ECO:0000313" key="2">
    <source>
        <dbReference type="EMBL" id="KRN29485.1"/>
    </source>
</evidence>
<name>A0A0R2FWZ3_9LACO</name>
<keyword evidence="4" id="KW-1185">Reference proteome</keyword>
<evidence type="ECO:0000313" key="4">
    <source>
        <dbReference type="Proteomes" id="UP000051645"/>
    </source>
</evidence>
<proteinExistence type="predicted"/>